<dbReference type="Proteomes" id="UP001168972">
    <property type="component" value="Unassembled WGS sequence"/>
</dbReference>
<protein>
    <recommendedName>
        <fullName evidence="14">1,4-dihydroxy-2-naphthoate octaprenyltransferase</fullName>
    </recommendedName>
</protein>
<keyword evidence="5" id="KW-0637">Prenyltransferase</keyword>
<evidence type="ECO:0000256" key="11">
    <source>
        <dbReference type="SAM" id="Phobius"/>
    </source>
</evidence>
<feature type="transmembrane region" description="Helical" evidence="11">
    <location>
        <begin position="134"/>
        <end position="156"/>
    </location>
</feature>
<reference evidence="12" key="2">
    <citation type="submission" date="2023-03" db="EMBL/GenBank/DDBJ databases">
        <authorList>
            <person name="Inwood S.N."/>
            <person name="Skelly J.G."/>
            <person name="Guhlin J."/>
            <person name="Harrop T.W.R."/>
            <person name="Goldson S.G."/>
            <person name="Dearden P.K."/>
        </authorList>
    </citation>
    <scope>NUCLEOTIDE SEQUENCE</scope>
    <source>
        <strain evidence="12">Lincoln</strain>
        <tissue evidence="12">Whole body</tissue>
    </source>
</reference>
<evidence type="ECO:0000256" key="4">
    <source>
        <dbReference type="ARBA" id="ARBA00022428"/>
    </source>
</evidence>
<comment type="caution">
    <text evidence="12">The sequence shown here is derived from an EMBL/GenBank/DDBJ whole genome shotgun (WGS) entry which is preliminary data.</text>
</comment>
<name>A0AA39FZD7_MICHY</name>
<evidence type="ECO:0008006" key="14">
    <source>
        <dbReference type="Google" id="ProtNLM"/>
    </source>
</evidence>
<gene>
    <name evidence="12" type="ORF">PV327_007536</name>
</gene>
<feature type="transmembrane region" description="Helical" evidence="11">
    <location>
        <begin position="81"/>
        <end position="103"/>
    </location>
</feature>
<evidence type="ECO:0000256" key="7">
    <source>
        <dbReference type="ARBA" id="ARBA00022692"/>
    </source>
</evidence>
<dbReference type="Gene3D" id="1.10.357.140">
    <property type="entry name" value="UbiA prenyltransferase"/>
    <property type="match status" value="1"/>
</dbReference>
<comment type="subcellular location">
    <subcellularLocation>
        <location evidence="1">Membrane</location>
        <topology evidence="1">Multi-pass membrane protein</topology>
    </subcellularLocation>
</comment>
<comment type="similarity">
    <text evidence="3">Belongs to the UbiA prenyltransferase family.</text>
</comment>
<keyword evidence="9 11" id="KW-0472">Membrane</keyword>
<dbReference type="GO" id="GO:0004659">
    <property type="term" value="F:prenyltransferase activity"/>
    <property type="evidence" value="ECO:0007669"/>
    <property type="project" value="UniProtKB-KW"/>
</dbReference>
<evidence type="ECO:0000256" key="9">
    <source>
        <dbReference type="ARBA" id="ARBA00023136"/>
    </source>
</evidence>
<feature type="transmembrane region" description="Helical" evidence="11">
    <location>
        <begin position="162"/>
        <end position="179"/>
    </location>
</feature>
<keyword evidence="6" id="KW-0808">Transferase</keyword>
<evidence type="ECO:0000256" key="6">
    <source>
        <dbReference type="ARBA" id="ARBA00022679"/>
    </source>
</evidence>
<dbReference type="InterPro" id="IPR044878">
    <property type="entry name" value="UbiA_sf"/>
</dbReference>
<evidence type="ECO:0000256" key="5">
    <source>
        <dbReference type="ARBA" id="ARBA00022602"/>
    </source>
</evidence>
<dbReference type="Pfam" id="PF01040">
    <property type="entry name" value="UbiA"/>
    <property type="match status" value="1"/>
</dbReference>
<dbReference type="AlphaFoldDB" id="A0AA39FZD7"/>
<dbReference type="CDD" id="cd13962">
    <property type="entry name" value="PT_UbiA_UBIAD1"/>
    <property type="match status" value="1"/>
</dbReference>
<dbReference type="GO" id="GO:0009234">
    <property type="term" value="P:menaquinone biosynthetic process"/>
    <property type="evidence" value="ECO:0007669"/>
    <property type="project" value="UniProtKB-KW"/>
</dbReference>
<keyword evidence="8 11" id="KW-1133">Transmembrane helix</keyword>
<keyword evidence="7 11" id="KW-0812">Transmembrane</keyword>
<sequence>MKKTMMSNGIQTPTDDEGVTATTMTTTNINGTSISSSTLNSPLMKLSSYFLALRPWSLSASLMPTLLGSALAYRLTGWENFSLITFIFTLYTVILVHGAGNVINTYYDYVKGVDSRGKSDDRILVDQLLTKDEVALLGPILYIAGSVGFALLAYISPVKLEHFALVFFGGLSSSFLYTGGIGLKYIALGDVLILVIFGPVSVLFAFMAQTGFVQWETIYYAIPLALNTEAILHSNNTRDLENDKRAGIVTLAILIGHTASHVLYAFLLFTPYITLVVLALRYSVWFLLPVVTLPKAFNIEKQFRNSHTIQSVPKQTARLNMCLGILYVLSCLLVEPLPYL</sequence>
<evidence type="ECO:0000256" key="8">
    <source>
        <dbReference type="ARBA" id="ARBA00022989"/>
    </source>
</evidence>
<dbReference type="EMBL" id="JAQQBR010000004">
    <property type="protein sequence ID" value="KAK0178664.1"/>
    <property type="molecule type" value="Genomic_DNA"/>
</dbReference>
<dbReference type="PANTHER" id="PTHR13929">
    <property type="entry name" value="1,4-DIHYDROXY-2-NAPHTHOATE OCTAPRENYLTRANSFERASE"/>
    <property type="match status" value="1"/>
</dbReference>
<evidence type="ECO:0000313" key="12">
    <source>
        <dbReference type="EMBL" id="KAK0178664.1"/>
    </source>
</evidence>
<evidence type="ECO:0000256" key="2">
    <source>
        <dbReference type="ARBA" id="ARBA00004863"/>
    </source>
</evidence>
<dbReference type="GO" id="GO:0005783">
    <property type="term" value="C:endoplasmic reticulum"/>
    <property type="evidence" value="ECO:0007669"/>
    <property type="project" value="TreeGrafter"/>
</dbReference>
<feature type="transmembrane region" description="Helical" evidence="11">
    <location>
        <begin position="318"/>
        <end position="339"/>
    </location>
</feature>
<reference evidence="12" key="1">
    <citation type="journal article" date="2023" name="bioRxiv">
        <title>Scaffold-level genome assemblies of two parasitoid biocontrol wasps reveal the parthenogenesis mechanism and an associated novel virus.</title>
        <authorList>
            <person name="Inwood S."/>
            <person name="Skelly J."/>
            <person name="Guhlin J."/>
            <person name="Harrop T."/>
            <person name="Goldson S."/>
            <person name="Dearden P."/>
        </authorList>
    </citation>
    <scope>NUCLEOTIDE SEQUENCE</scope>
    <source>
        <strain evidence="12">Lincoln</strain>
        <tissue evidence="12">Whole body</tissue>
    </source>
</reference>
<evidence type="ECO:0000313" key="13">
    <source>
        <dbReference type="Proteomes" id="UP001168972"/>
    </source>
</evidence>
<dbReference type="PIRSF" id="PIRSF005355">
    <property type="entry name" value="UBIAD1"/>
    <property type="match status" value="1"/>
</dbReference>
<accession>A0AA39FZD7</accession>
<dbReference type="InterPro" id="IPR000537">
    <property type="entry name" value="UbiA_prenyltransferase"/>
</dbReference>
<proteinExistence type="inferred from homology"/>
<keyword evidence="4" id="KW-0474">Menaquinone biosynthesis</keyword>
<feature type="transmembrane region" description="Helical" evidence="11">
    <location>
        <begin position="272"/>
        <end position="297"/>
    </location>
</feature>
<organism evidence="12 13">
    <name type="scientific">Microctonus hyperodae</name>
    <name type="common">Parasitoid wasp</name>
    <dbReference type="NCBI Taxonomy" id="165561"/>
    <lineage>
        <taxon>Eukaryota</taxon>
        <taxon>Metazoa</taxon>
        <taxon>Ecdysozoa</taxon>
        <taxon>Arthropoda</taxon>
        <taxon>Hexapoda</taxon>
        <taxon>Insecta</taxon>
        <taxon>Pterygota</taxon>
        <taxon>Neoptera</taxon>
        <taxon>Endopterygota</taxon>
        <taxon>Hymenoptera</taxon>
        <taxon>Apocrita</taxon>
        <taxon>Ichneumonoidea</taxon>
        <taxon>Braconidae</taxon>
        <taxon>Euphorinae</taxon>
        <taxon>Microctonus</taxon>
    </lineage>
</organism>
<feature type="transmembrane region" description="Helical" evidence="11">
    <location>
        <begin position="191"/>
        <end position="212"/>
    </location>
</feature>
<dbReference type="GO" id="GO:0000139">
    <property type="term" value="C:Golgi membrane"/>
    <property type="evidence" value="ECO:0007669"/>
    <property type="project" value="TreeGrafter"/>
</dbReference>
<evidence type="ECO:0000256" key="1">
    <source>
        <dbReference type="ARBA" id="ARBA00004141"/>
    </source>
</evidence>
<evidence type="ECO:0000256" key="10">
    <source>
        <dbReference type="SAM" id="MobiDB-lite"/>
    </source>
</evidence>
<feature type="transmembrane region" description="Helical" evidence="11">
    <location>
        <begin position="246"/>
        <end position="266"/>
    </location>
</feature>
<dbReference type="GO" id="GO:0042371">
    <property type="term" value="P:vitamin K biosynthetic process"/>
    <property type="evidence" value="ECO:0007669"/>
    <property type="project" value="TreeGrafter"/>
</dbReference>
<dbReference type="InterPro" id="IPR026046">
    <property type="entry name" value="UBIAD1"/>
</dbReference>
<feature type="compositionally biased region" description="Polar residues" evidence="10">
    <location>
        <begin position="1"/>
        <end position="13"/>
    </location>
</feature>
<keyword evidence="13" id="KW-1185">Reference proteome</keyword>
<dbReference type="PANTHER" id="PTHR13929:SF0">
    <property type="entry name" value="UBIA PRENYLTRANSFERASE DOMAIN-CONTAINING PROTEIN 1"/>
    <property type="match status" value="1"/>
</dbReference>
<comment type="pathway">
    <text evidence="2">Quinol/quinone metabolism; menaquinone biosynthesis.</text>
</comment>
<evidence type="ECO:0000256" key="3">
    <source>
        <dbReference type="ARBA" id="ARBA00005985"/>
    </source>
</evidence>
<feature type="region of interest" description="Disordered" evidence="10">
    <location>
        <begin position="1"/>
        <end position="21"/>
    </location>
</feature>